<dbReference type="Proteomes" id="UP001302274">
    <property type="component" value="Unassembled WGS sequence"/>
</dbReference>
<name>A0ABU5VXA7_9BACT</name>
<sequence>MKDTRVIKTVADTLSASPDKEYKDYVNSSSKKCADVFDFVRSDE</sequence>
<proteinExistence type="predicted"/>
<keyword evidence="2" id="KW-1185">Reference proteome</keyword>
<accession>A0ABU5VXA7</accession>
<organism evidence="1 2">
    <name type="scientific">Bacteriovorax antarcticus</name>
    <dbReference type="NCBI Taxonomy" id="3088717"/>
    <lineage>
        <taxon>Bacteria</taxon>
        <taxon>Pseudomonadati</taxon>
        <taxon>Bdellovibrionota</taxon>
        <taxon>Bacteriovoracia</taxon>
        <taxon>Bacteriovoracales</taxon>
        <taxon>Bacteriovoracaceae</taxon>
        <taxon>Bacteriovorax</taxon>
    </lineage>
</organism>
<dbReference type="EMBL" id="JAYGJQ010000002">
    <property type="protein sequence ID" value="MEA9357582.1"/>
    <property type="molecule type" value="Genomic_DNA"/>
</dbReference>
<dbReference type="RefSeq" id="WP_323577650.1">
    <property type="nucleotide sequence ID" value="NZ_JAYGJQ010000002.1"/>
</dbReference>
<gene>
    <name evidence="1" type="ORF">SHI21_15240</name>
</gene>
<comment type="caution">
    <text evidence="1">The sequence shown here is derived from an EMBL/GenBank/DDBJ whole genome shotgun (WGS) entry which is preliminary data.</text>
</comment>
<protein>
    <submittedName>
        <fullName evidence="1">Uncharacterized protein</fullName>
    </submittedName>
</protein>
<evidence type="ECO:0000313" key="1">
    <source>
        <dbReference type="EMBL" id="MEA9357582.1"/>
    </source>
</evidence>
<reference evidence="1 2" key="1">
    <citation type="submission" date="2023-11" db="EMBL/GenBank/DDBJ databases">
        <title>A Novel Polar Bacteriovorax (B. antarcticus) Isolated from the Biocrust in Antarctica.</title>
        <authorList>
            <person name="Mun W."/>
            <person name="Choi S.Y."/>
            <person name="Mitchell R.J."/>
        </authorList>
    </citation>
    <scope>NUCLEOTIDE SEQUENCE [LARGE SCALE GENOMIC DNA]</scope>
    <source>
        <strain evidence="1 2">PP10</strain>
    </source>
</reference>
<evidence type="ECO:0000313" key="2">
    <source>
        <dbReference type="Proteomes" id="UP001302274"/>
    </source>
</evidence>